<evidence type="ECO:0000256" key="3">
    <source>
        <dbReference type="ARBA" id="ARBA00022527"/>
    </source>
</evidence>
<dbReference type="InterPro" id="IPR038980">
    <property type="entry name" value="ATM_plant"/>
</dbReference>
<dbReference type="GO" id="GO:0005524">
    <property type="term" value="F:ATP binding"/>
    <property type="evidence" value="ECO:0007669"/>
    <property type="project" value="UniProtKB-KW"/>
</dbReference>
<dbReference type="SMART" id="SM01343">
    <property type="entry name" value="FATC"/>
    <property type="match status" value="1"/>
</dbReference>
<accession>A0A1V9YNC7</accession>
<evidence type="ECO:0000259" key="13">
    <source>
        <dbReference type="PROSITE" id="PS51190"/>
    </source>
</evidence>
<keyword evidence="6" id="KW-0227">DNA damage</keyword>
<evidence type="ECO:0000259" key="12">
    <source>
        <dbReference type="PROSITE" id="PS51189"/>
    </source>
</evidence>
<dbReference type="PANTHER" id="PTHR37079:SF4">
    <property type="entry name" value="SERINE_THREONINE-PROTEIN KINASE ATM"/>
    <property type="match status" value="1"/>
</dbReference>
<dbReference type="SMART" id="SM00146">
    <property type="entry name" value="PI3Kc"/>
    <property type="match status" value="1"/>
</dbReference>
<dbReference type="Pfam" id="PF00454">
    <property type="entry name" value="PI3_PI4_kinase"/>
    <property type="match status" value="1"/>
</dbReference>
<dbReference type="PROSITE" id="PS50290">
    <property type="entry name" value="PI3_4_KINASE_3"/>
    <property type="match status" value="1"/>
</dbReference>
<dbReference type="STRING" id="1202772.A0A1V9YNC7"/>
<dbReference type="Gene3D" id="1.10.1070.11">
    <property type="entry name" value="Phosphatidylinositol 3-/4-kinase, catalytic domain"/>
    <property type="match status" value="1"/>
</dbReference>
<dbReference type="InterPro" id="IPR014009">
    <property type="entry name" value="PIK_FAT"/>
</dbReference>
<dbReference type="OrthoDB" id="381190at2759"/>
<gene>
    <name evidence="14" type="ORF">ACHHYP_09402</name>
</gene>
<evidence type="ECO:0000256" key="6">
    <source>
        <dbReference type="ARBA" id="ARBA00022763"/>
    </source>
</evidence>
<evidence type="ECO:0000256" key="4">
    <source>
        <dbReference type="ARBA" id="ARBA00022679"/>
    </source>
</evidence>
<evidence type="ECO:0000256" key="8">
    <source>
        <dbReference type="ARBA" id="ARBA00022840"/>
    </source>
</evidence>
<dbReference type="CDD" id="cd05171">
    <property type="entry name" value="PIKKc_ATM"/>
    <property type="match status" value="1"/>
</dbReference>
<proteinExistence type="predicted"/>
<organism evidence="14 15">
    <name type="scientific">Achlya hypogyna</name>
    <name type="common">Oomycete</name>
    <name type="synonym">Protoachlya hypogyna</name>
    <dbReference type="NCBI Taxonomy" id="1202772"/>
    <lineage>
        <taxon>Eukaryota</taxon>
        <taxon>Sar</taxon>
        <taxon>Stramenopiles</taxon>
        <taxon>Oomycota</taxon>
        <taxon>Saprolegniomycetes</taxon>
        <taxon>Saprolegniales</taxon>
        <taxon>Achlyaceae</taxon>
        <taxon>Achlya</taxon>
    </lineage>
</organism>
<keyword evidence="5" id="KW-0547">Nucleotide-binding</keyword>
<dbReference type="InterPro" id="IPR036940">
    <property type="entry name" value="PI3/4_kinase_cat_sf"/>
</dbReference>
<keyword evidence="15" id="KW-1185">Reference proteome</keyword>
<feature type="domain" description="PI3K/PI4K catalytic" evidence="11">
    <location>
        <begin position="2472"/>
        <end position="2778"/>
    </location>
</feature>
<dbReference type="InterPro" id="IPR044107">
    <property type="entry name" value="PIKKc_ATM"/>
</dbReference>
<evidence type="ECO:0000256" key="7">
    <source>
        <dbReference type="ARBA" id="ARBA00022777"/>
    </source>
</evidence>
<dbReference type="PANTHER" id="PTHR37079">
    <property type="entry name" value="SERINE/THREONINE-PROTEIN KINASE ATM"/>
    <property type="match status" value="1"/>
</dbReference>
<dbReference type="GO" id="GO:0005634">
    <property type="term" value="C:nucleus"/>
    <property type="evidence" value="ECO:0007669"/>
    <property type="project" value="UniProtKB-SubCell"/>
</dbReference>
<protein>
    <recommendedName>
        <fullName evidence="2">non-specific serine/threonine protein kinase</fullName>
        <ecNumber evidence="2">2.7.11.1</ecNumber>
    </recommendedName>
</protein>
<dbReference type="EMBL" id="JNBR01001460">
    <property type="protein sequence ID" value="OQR87194.1"/>
    <property type="molecule type" value="Genomic_DNA"/>
</dbReference>
<dbReference type="InterPro" id="IPR000403">
    <property type="entry name" value="PI3/4_kinase_cat_dom"/>
</dbReference>
<reference evidence="14 15" key="1">
    <citation type="journal article" date="2014" name="Genome Biol. Evol.">
        <title>The secreted proteins of Achlya hypogyna and Thraustotheca clavata identify the ancestral oomycete secretome and reveal gene acquisitions by horizontal gene transfer.</title>
        <authorList>
            <person name="Misner I."/>
            <person name="Blouin N."/>
            <person name="Leonard G."/>
            <person name="Richards T.A."/>
            <person name="Lane C.E."/>
        </authorList>
    </citation>
    <scope>NUCLEOTIDE SEQUENCE [LARGE SCALE GENOMIC DNA]</scope>
    <source>
        <strain evidence="14 15">ATCC 48635</strain>
    </source>
</reference>
<sequence>MEAWQEIRRQCRALRVAKKKTDRKREMHALDGLLTLSSHQAVLHRSGTWGFVVAQIFNVIEEDLLELTKKKKKGTMDLPLVNVLFHALDSARGSLVQNTLGIDTLRRLAVFGELGINDDVTIDTPVERYCYILLEKVLGIPAYCKILDPALLNQILGRVLTHLHLGTSPAHHDVCACIADHVIKNIALDLHPHLVKYMDFFNAWFGAAKATPTTAPIALHLLSCLVFLMEEYPAAMAPLVIDTTALAHVQRMLPHHLKALPSELSLFLLHYLRLVPSTDATHLCYALLDTATMNQTSQTTFSRARQSSLASTVAPSDTSLLGDRAIAWYSMVADVVWMHDHPTAIDASGERAVKRRRTTDALALVLDRIVDDSAATSSGSTATPSYSQMRSAASLETDVRRPPWLFLLCALLSRHGHWYQAHEPDALRRIRAAVAPLEMAAMDAPCRDVTCHLLLALVLRPVGEPASGWAAEVWAKTVADVSRRPPRDAALQLLAACVAVPHTVPPSVIEVDAPTLLAVAAANPMLPSALMLATVLWAAVDGVVPPETMRSVVAQAMRVLPSTATDDALPLLLLGTSVAAVCDGMPAWDVAPYLRPALSNAFAACGLQWTRPKALEIDDAAAPLSYLAVVYKGMVTPSPSEAGAAPSRLEMPAFAKELVLRCPRVLLDKMQTRVMLLPRRSPCVDKEHLSAMQSELMAVLHESMVPLATATVDELVRLLNRLLDFAITVASALGLHSGLGQHLEISQMLSQILTATSSRLTQLLKKEQYHVGLFQKLYSMLLVLQGSNLTVLTTPAPTTAKIKIPPSCRVAARDIVTMLETYVLSEAIGALHADMEDMVPDDLTDDGVTATTGGSSDSDALCRVWSLRIVLLLKKSDSSCHMVKTVVEQGYLSPLQALPLVPLLCHPLTPEGARVAVSLVKKTAKFAPELASAMLLEVGTHVVEPMPQDLLHDVLAVLEYQSRKIKHNRCVRWHLVQCWEAWYLVDVDVFAAFVETNLAHVVDADVAVRCAAVLALQTVYAKFEGSAAIYDDVYAHLLQHEADMATFVLACYVAGSMCPNLLPLVLSQCVENGRGESIVARSIAELSRHHGFASPWALIIDQLWGVLAAYLGLSQVLQRTADAPDISFLEFGLDLFDPALGNLATALESKPELVARLLPFAALVDAADNAADLVGSLQRQLPSLVVPDVVAASAQIAISALLRQGDTGGIETTPAVFRCVCEMGFGLAGCCPGIIPQLGFAALYKTLPHASSVVDMALCLYGIVGTTHLPSAQAAPLQCLCDCIDALGADVAGNVLAQRLLLRCLLTHVAQNVGVATVLKATVERFLEREPDAFGQSLNLLVQGIVAQYAAMATPVKSLVDAALVSVALHPKLHKHIAALDPVPLHVSPAIDQLATSCNSAAALGDSLATKLARPPLDTVPFTAFGLTTLDGVMAAVAQDQLAVVATVVYGLLNQAYQLAPVATKLVTRAPVAVPLEVVSLSPPSQQTFPSQLSLARSSSCVAGIDAPVVPTDYDERMVNLATCLGHLGAVFPASALQLDAGTLNTMHLHVHHRPSLAQLQAYKDSVLEVRAKLLEYLVGQLFGIDMALVAVAATTLRQLLALPQMHTALQSSRSLSSSVKTFLGFVQPAAESECNFPALPKRDKSAQGGESLDAWLAGLTEDLLQHTDDAMLRTCAGLLCADMSFATFLFPVALYTVLHEGQVISEVTDQLTGLLSTATLSQAQGQALVHAILYAQHLEKQSVKAVAASRLALPWLDVATVALRSELPYTALQYVERHMEATHGTIALVPEAGLVPLLRQIFDAIGDLDGLDGVLDAPRIADQAASYAMERKVASSLPLYDAALTVAPASVDLHHGTAAALHALGLTQLLRKMLQSDVLCSRAPSVYQYELAWQSMQWDLKEDASTFQGCVYGCLKGLVADDNARVETLLVQARSSLLEQQRVAFTGLETTKSLSNALVQLETLYKLEAVLRIQRTSVQQRVLGASALEMQAQQRLLLDAWSHRHAAYAADSDALLRVLSLEETLLRILDWSTALPQWHLKQVKVARKAHRPAIAYAALARLEATPLTPAARVAMLVEKAHVYYAEGDAARALLVAKHVHDELLATPQKEPLLLAQVQLTIGKWLASMRAERSEVIHTSYLAAATAIFERLAPDTHHGRAAAKAYLTVANYLFDNYQQVKGRVESTEWKRGKQVAAAQEQELHDCEQLPDHERNRYLKHIIPLRKQVAFDKAEREMVENSVVTFLTGALRNYGLCLRYAPLADMTPVFRIVSLWFEHGALAAVTDEMELVATSVPSYKLLPLSYQILSRLASSVPLPAFHRVLEALAVKMGIEHPHHTIVQLLALKNSGKQGNVQFRDNVGSGKAEAAARVLVQVQKHSSTSAELVTNMEVLCDAYVRLALFDTTEFVRKGIKKIAFANVVVGPHNVAFDQCLRLRRLNQDTQARPAVLTVTLAPRSDRDYTNVPRVQSFETTFAITDTGIHRPKIIYCFGSDGLRRKQLVKGNDDTRQDLVIEQTFEMVNSFLAEQPATKARHLRIKTYKVTPLGPIAGVLEWVENTLPVGNYLTSRGMDAHQRYHPHEWKHQVCRQHLVRATDKHRAFLEIQANFTPVFHHFFLEKYPDPANWYAKRVAYTRSVAVTSIVGHILGIGDRHSSNILIDEATGELVHIDFGVVFDQGTSTPETVPFRLTRDLVDGMGVTGVDGLFTRTCEETLKVLRKKGTALTTILEVFIHDPLYNWTLSPVKALRMQQESQLPMNKHGDVMPEENMADAASRALLRVKQKLQGYEDPTGDAMSVEGQVKRLIHVARDPHNLCKLYPGWGPWL</sequence>
<dbReference type="Proteomes" id="UP000243579">
    <property type="component" value="Unassembled WGS sequence"/>
</dbReference>
<keyword evidence="3" id="KW-0723">Serine/threonine-protein kinase</keyword>
<keyword evidence="4" id="KW-0808">Transferase</keyword>
<dbReference type="PROSITE" id="PS51190">
    <property type="entry name" value="FATC"/>
    <property type="match status" value="1"/>
</dbReference>
<dbReference type="PROSITE" id="PS00916">
    <property type="entry name" value="PI3_4_KINASE_2"/>
    <property type="match status" value="1"/>
</dbReference>
<dbReference type="Pfam" id="PF02259">
    <property type="entry name" value="FAT"/>
    <property type="match status" value="1"/>
</dbReference>
<dbReference type="Pfam" id="PF02260">
    <property type="entry name" value="FATC"/>
    <property type="match status" value="1"/>
</dbReference>
<evidence type="ECO:0000256" key="10">
    <source>
        <dbReference type="ARBA" id="ARBA00047899"/>
    </source>
</evidence>
<dbReference type="InterPro" id="IPR011009">
    <property type="entry name" value="Kinase-like_dom_sf"/>
</dbReference>
<dbReference type="EC" id="2.7.11.1" evidence="2"/>
<evidence type="ECO:0000256" key="5">
    <source>
        <dbReference type="ARBA" id="ARBA00022741"/>
    </source>
</evidence>
<dbReference type="GO" id="GO:0004674">
    <property type="term" value="F:protein serine/threonine kinase activity"/>
    <property type="evidence" value="ECO:0007669"/>
    <property type="project" value="UniProtKB-KW"/>
</dbReference>
<dbReference type="InterPro" id="IPR003152">
    <property type="entry name" value="FATC_dom"/>
</dbReference>
<feature type="domain" description="FAT" evidence="12">
    <location>
        <begin position="1758"/>
        <end position="2349"/>
    </location>
</feature>
<keyword evidence="9" id="KW-0539">Nucleus</keyword>
<dbReference type="SUPFAM" id="SSF56112">
    <property type="entry name" value="Protein kinase-like (PK-like)"/>
    <property type="match status" value="1"/>
</dbReference>
<dbReference type="InterPro" id="IPR003151">
    <property type="entry name" value="PIK-rel_kinase_FAT"/>
</dbReference>
<dbReference type="PROSITE" id="PS51189">
    <property type="entry name" value="FAT"/>
    <property type="match status" value="1"/>
</dbReference>
<evidence type="ECO:0000256" key="9">
    <source>
        <dbReference type="ARBA" id="ARBA00023242"/>
    </source>
</evidence>
<comment type="catalytic activity">
    <reaction evidence="10">
        <text>L-threonyl-[protein] + ATP = O-phospho-L-threonyl-[protein] + ADP + H(+)</text>
        <dbReference type="Rhea" id="RHEA:46608"/>
        <dbReference type="Rhea" id="RHEA-COMP:11060"/>
        <dbReference type="Rhea" id="RHEA-COMP:11605"/>
        <dbReference type="ChEBI" id="CHEBI:15378"/>
        <dbReference type="ChEBI" id="CHEBI:30013"/>
        <dbReference type="ChEBI" id="CHEBI:30616"/>
        <dbReference type="ChEBI" id="CHEBI:61977"/>
        <dbReference type="ChEBI" id="CHEBI:456216"/>
        <dbReference type="EC" id="2.7.11.1"/>
    </reaction>
</comment>
<name>A0A1V9YNC7_ACHHY</name>
<evidence type="ECO:0000313" key="14">
    <source>
        <dbReference type="EMBL" id="OQR87194.1"/>
    </source>
</evidence>
<evidence type="ECO:0000259" key="11">
    <source>
        <dbReference type="PROSITE" id="PS50290"/>
    </source>
</evidence>
<evidence type="ECO:0000313" key="15">
    <source>
        <dbReference type="Proteomes" id="UP000243579"/>
    </source>
</evidence>
<dbReference type="GO" id="GO:0006281">
    <property type="term" value="P:DNA repair"/>
    <property type="evidence" value="ECO:0007669"/>
    <property type="project" value="InterPro"/>
</dbReference>
<evidence type="ECO:0000256" key="2">
    <source>
        <dbReference type="ARBA" id="ARBA00012513"/>
    </source>
</evidence>
<keyword evidence="7 14" id="KW-0418">Kinase</keyword>
<evidence type="ECO:0000256" key="1">
    <source>
        <dbReference type="ARBA" id="ARBA00004123"/>
    </source>
</evidence>
<comment type="caution">
    <text evidence="14">The sequence shown here is derived from an EMBL/GenBank/DDBJ whole genome shotgun (WGS) entry which is preliminary data.</text>
</comment>
<comment type="subcellular location">
    <subcellularLocation>
        <location evidence="1">Nucleus</location>
    </subcellularLocation>
</comment>
<dbReference type="Gene3D" id="3.30.1010.10">
    <property type="entry name" value="Phosphatidylinositol 3-kinase Catalytic Subunit, Chain A, domain 4"/>
    <property type="match status" value="1"/>
</dbReference>
<feature type="domain" description="FATC" evidence="13">
    <location>
        <begin position="2793"/>
        <end position="2825"/>
    </location>
</feature>
<dbReference type="InterPro" id="IPR018936">
    <property type="entry name" value="PI3/4_kinase_CS"/>
</dbReference>
<keyword evidence="8" id="KW-0067">ATP-binding</keyword>